<evidence type="ECO:0000313" key="3">
    <source>
        <dbReference type="EMBL" id="MUH36213.1"/>
    </source>
</evidence>
<gene>
    <name evidence="3" type="ORF">D9O36_10200</name>
</gene>
<feature type="chain" id="PRO_5031352618" evidence="1">
    <location>
        <begin position="21"/>
        <end position="171"/>
    </location>
</feature>
<dbReference type="OrthoDB" id="9811006at2"/>
<accession>A0A7X3D251</accession>
<dbReference type="PANTHER" id="PTHR34406:SF1">
    <property type="entry name" value="PROTEIN YCEI"/>
    <property type="match status" value="1"/>
</dbReference>
<reference evidence="3 4" key="1">
    <citation type="journal article" date="2019" name="Mar. Drugs">
        <title>Comparative Genomics and CAZyme Genome Repertoires of Marine Zobellia amurskyensis KMM 3526(T) and Zobellia laminariae KMM 3676(T).</title>
        <authorList>
            <person name="Chernysheva N."/>
            <person name="Bystritskaya E."/>
            <person name="Stenkova A."/>
            <person name="Golovkin I."/>
            <person name="Nedashkovskaya O."/>
            <person name="Isaeva M."/>
        </authorList>
    </citation>
    <scope>NUCLEOTIDE SEQUENCE [LARGE SCALE GENOMIC DNA]</scope>
    <source>
        <strain evidence="3 4">KMM 3526</strain>
    </source>
</reference>
<keyword evidence="4" id="KW-1185">Reference proteome</keyword>
<dbReference type="InterPro" id="IPR036761">
    <property type="entry name" value="TTHA0802/YceI-like_sf"/>
</dbReference>
<keyword evidence="1" id="KW-0732">Signal</keyword>
<proteinExistence type="predicted"/>
<dbReference type="RefSeq" id="WP_155599839.1">
    <property type="nucleotide sequence ID" value="NZ_RCNR01000015.1"/>
</dbReference>
<dbReference type="InterPro" id="IPR007372">
    <property type="entry name" value="Lipid/polyisoprenoid-bd_YceI"/>
</dbReference>
<dbReference type="SMART" id="SM00867">
    <property type="entry name" value="YceI"/>
    <property type="match status" value="1"/>
</dbReference>
<evidence type="ECO:0000259" key="2">
    <source>
        <dbReference type="SMART" id="SM00867"/>
    </source>
</evidence>
<dbReference type="AlphaFoldDB" id="A0A7X3D251"/>
<dbReference type="SUPFAM" id="SSF101874">
    <property type="entry name" value="YceI-like"/>
    <property type="match status" value="1"/>
</dbReference>
<feature type="domain" description="Lipid/polyisoprenoid-binding YceI-like" evidence="2">
    <location>
        <begin position="13"/>
        <end position="170"/>
    </location>
</feature>
<dbReference type="Gene3D" id="2.40.128.110">
    <property type="entry name" value="Lipid/polyisoprenoid-binding, YceI-like"/>
    <property type="match status" value="1"/>
</dbReference>
<comment type="caution">
    <text evidence="3">The sequence shown here is derived from an EMBL/GenBank/DDBJ whole genome shotgun (WGS) entry which is preliminary data.</text>
</comment>
<dbReference type="Pfam" id="PF04264">
    <property type="entry name" value="YceI"/>
    <property type="match status" value="1"/>
</dbReference>
<evidence type="ECO:0000313" key="4">
    <source>
        <dbReference type="Proteomes" id="UP000540519"/>
    </source>
</evidence>
<dbReference type="PANTHER" id="PTHR34406">
    <property type="entry name" value="PROTEIN YCEI"/>
    <property type="match status" value="1"/>
</dbReference>
<dbReference type="EMBL" id="RCNR01000015">
    <property type="protein sequence ID" value="MUH36213.1"/>
    <property type="molecule type" value="Genomic_DNA"/>
</dbReference>
<name>A0A7X3D251_9FLAO</name>
<dbReference type="Proteomes" id="UP000540519">
    <property type="component" value="Unassembled WGS sequence"/>
</dbReference>
<feature type="signal peptide" evidence="1">
    <location>
        <begin position="1"/>
        <end position="20"/>
    </location>
</feature>
<evidence type="ECO:0000256" key="1">
    <source>
        <dbReference type="SAM" id="SignalP"/>
    </source>
</evidence>
<organism evidence="3 4">
    <name type="scientific">Zobellia amurskyensis</name>
    <dbReference type="NCBI Taxonomy" id="248905"/>
    <lineage>
        <taxon>Bacteria</taxon>
        <taxon>Pseudomonadati</taxon>
        <taxon>Bacteroidota</taxon>
        <taxon>Flavobacteriia</taxon>
        <taxon>Flavobacteriales</taxon>
        <taxon>Flavobacteriaceae</taxon>
        <taxon>Zobellia</taxon>
    </lineage>
</organism>
<sequence length="171" mass="18882">MKSIFTLFIAVVFYSVSLQAQDQVSIASAKITFNFQSKGVEGSLSGFESSSNINLDHITESKFKGAVNVETIKTGNFLRDWSLKGSKYFDADNHPKITFESTEVKETTDGFAVTGTLILKGTSKTIHIDFKSKQSQMVGTTTLFSSDYGIEIKKDRADNKVEVTLILDLDN</sequence>
<protein>
    <submittedName>
        <fullName evidence="3">YceI family protein</fullName>
    </submittedName>
</protein>